<dbReference type="AlphaFoldDB" id="A0A1Y1KHH3"/>
<evidence type="ECO:0000256" key="1">
    <source>
        <dbReference type="ARBA" id="ARBA00004141"/>
    </source>
</evidence>
<feature type="transmembrane region" description="Helical" evidence="3">
    <location>
        <begin position="476"/>
        <end position="499"/>
    </location>
</feature>
<comment type="subcellular location">
    <subcellularLocation>
        <location evidence="1">Membrane</location>
        <topology evidence="1">Multi-pass membrane protein</topology>
    </subcellularLocation>
</comment>
<feature type="transmembrane region" description="Helical" evidence="3">
    <location>
        <begin position="384"/>
        <end position="408"/>
    </location>
</feature>
<dbReference type="InterPro" id="IPR050327">
    <property type="entry name" value="Proton-linked_MCT"/>
</dbReference>
<dbReference type="GO" id="GO:0008028">
    <property type="term" value="F:monocarboxylic acid transmembrane transporter activity"/>
    <property type="evidence" value="ECO:0007669"/>
    <property type="project" value="TreeGrafter"/>
</dbReference>
<keyword evidence="3" id="KW-0812">Transmembrane</keyword>
<proteinExistence type="predicted"/>
<evidence type="ECO:0000313" key="5">
    <source>
        <dbReference type="EMBL" id="JAV60919.1"/>
    </source>
</evidence>
<dbReference type="InterPro" id="IPR011701">
    <property type="entry name" value="MFS"/>
</dbReference>
<dbReference type="InterPro" id="IPR020846">
    <property type="entry name" value="MFS_dom"/>
</dbReference>
<feature type="transmembrane region" description="Helical" evidence="3">
    <location>
        <begin position="420"/>
        <end position="438"/>
    </location>
</feature>
<sequence length="581" mass="63505">MTLPLPAKNSEDEEDQDSELPPPPDGGWGWAVVFGSFMIHIITDGVTYSFGVFYDEFLGYFNEGKGPTAWILSILVGITLCSGPISSAFVNRWGCRAVTIAGAILGSVCMIISSFAQNVTTLYFTIGIGTGLGFGLIYLPAIVSVTTYFEKKRSLATGIAVCGSGLGTFIFAPLINLLLREYGWRGAMLIVSALVLECIIFGALFRPLEYDVKPPKGEVGNTHTSPKTDLSVSHDRIGVYANGGNSSKSDMKRPKSMTLLLDPQKNGKMSHNFSRSQPALNSSHYEPLRHRYGSQNLKRSRPVFRQDAFYQYSIQNLAIFKSKLDVKEASEVEKMIRKPSIHSRHKHSETEETKTTVCGFIPCSEETKETLYEMLNLSLLKDPIFILFTVSNFCTSIGFNIPYVYIVSKAKSLGISSDNASILLSIIGIANTIGRIVLGYVSDNPKINRLFVYNMCLTICGVATALSAFCVDFYSLAFYGTIFGFTIGAYVGLTSVILVDLLGLEKLTNAFGLLLLFQGIASLIGPPIAGELYDSLASYDPGFYVSGVTIAISGLILFAIPPLQRWQARRTNIVEARNGNV</sequence>
<feature type="transmembrane region" description="Helical" evidence="3">
    <location>
        <begin position="122"/>
        <end position="143"/>
    </location>
</feature>
<feature type="transmembrane region" description="Helical" evidence="3">
    <location>
        <begin position="97"/>
        <end position="116"/>
    </location>
</feature>
<dbReference type="Pfam" id="PF07690">
    <property type="entry name" value="MFS_1"/>
    <property type="match status" value="2"/>
</dbReference>
<dbReference type="CDD" id="cd17352">
    <property type="entry name" value="MFS_MCT_SLC16"/>
    <property type="match status" value="1"/>
</dbReference>
<dbReference type="SUPFAM" id="SSF103473">
    <property type="entry name" value="MFS general substrate transporter"/>
    <property type="match status" value="1"/>
</dbReference>
<dbReference type="FunFam" id="1.20.1250.20:FF:000271">
    <property type="entry name" value="Monocarboxylate transporter"/>
    <property type="match status" value="1"/>
</dbReference>
<dbReference type="InterPro" id="IPR036259">
    <property type="entry name" value="MFS_trans_sf"/>
</dbReference>
<reference evidence="5" key="1">
    <citation type="journal article" date="2016" name="Sci. Rep.">
        <title>Molecular characterization of firefly nuptial gifts: a multi-omics approach sheds light on postcopulatory sexual selection.</title>
        <authorList>
            <person name="Al-Wathiqui N."/>
            <person name="Fallon T.R."/>
            <person name="South A."/>
            <person name="Weng J.K."/>
            <person name="Lewis S.M."/>
        </authorList>
    </citation>
    <scope>NUCLEOTIDE SEQUENCE</scope>
</reference>
<feature type="transmembrane region" description="Helical" evidence="3">
    <location>
        <begin position="541"/>
        <end position="560"/>
    </location>
</feature>
<dbReference type="EMBL" id="GEZM01083946">
    <property type="protein sequence ID" value="JAV60919.1"/>
    <property type="molecule type" value="Transcribed_RNA"/>
</dbReference>
<accession>A0A1Y1KHH3</accession>
<dbReference type="PROSITE" id="PS50850">
    <property type="entry name" value="MFS"/>
    <property type="match status" value="1"/>
</dbReference>
<dbReference type="Gene3D" id="1.20.1250.20">
    <property type="entry name" value="MFS general substrate transporter like domains"/>
    <property type="match status" value="2"/>
</dbReference>
<evidence type="ECO:0000256" key="3">
    <source>
        <dbReference type="SAM" id="Phobius"/>
    </source>
</evidence>
<dbReference type="PANTHER" id="PTHR11360:SF284">
    <property type="entry name" value="EG:103B4.3 PROTEIN-RELATED"/>
    <property type="match status" value="1"/>
</dbReference>
<feature type="transmembrane region" description="Helical" evidence="3">
    <location>
        <begin position="511"/>
        <end position="529"/>
    </location>
</feature>
<name>A0A1Y1KHH3_PHOPY</name>
<keyword evidence="3" id="KW-1133">Transmembrane helix</keyword>
<feature type="transmembrane region" description="Helical" evidence="3">
    <location>
        <begin position="155"/>
        <end position="175"/>
    </location>
</feature>
<evidence type="ECO:0000256" key="2">
    <source>
        <dbReference type="SAM" id="MobiDB-lite"/>
    </source>
</evidence>
<feature type="domain" description="Major facilitator superfamily (MFS) profile" evidence="4">
    <location>
        <begin position="384"/>
        <end position="581"/>
    </location>
</feature>
<feature type="transmembrane region" description="Helical" evidence="3">
    <location>
        <begin position="187"/>
        <end position="205"/>
    </location>
</feature>
<protein>
    <recommendedName>
        <fullName evidence="4">Major facilitator superfamily (MFS) profile domain-containing protein</fullName>
    </recommendedName>
</protein>
<dbReference type="PANTHER" id="PTHR11360">
    <property type="entry name" value="MONOCARBOXYLATE TRANSPORTER"/>
    <property type="match status" value="1"/>
</dbReference>
<dbReference type="FunFam" id="1.20.1250.20:FF:000398">
    <property type="entry name" value="Monocarboxylate transporter 14"/>
    <property type="match status" value="1"/>
</dbReference>
<feature type="transmembrane region" description="Helical" evidence="3">
    <location>
        <begin position="450"/>
        <end position="470"/>
    </location>
</feature>
<feature type="region of interest" description="Disordered" evidence="2">
    <location>
        <begin position="1"/>
        <end position="25"/>
    </location>
</feature>
<keyword evidence="3" id="KW-0472">Membrane</keyword>
<feature type="transmembrane region" description="Helical" evidence="3">
    <location>
        <begin position="28"/>
        <end position="50"/>
    </location>
</feature>
<dbReference type="GO" id="GO:0016020">
    <property type="term" value="C:membrane"/>
    <property type="evidence" value="ECO:0007669"/>
    <property type="project" value="UniProtKB-SubCell"/>
</dbReference>
<feature type="transmembrane region" description="Helical" evidence="3">
    <location>
        <begin position="70"/>
        <end position="90"/>
    </location>
</feature>
<evidence type="ECO:0000259" key="4">
    <source>
        <dbReference type="PROSITE" id="PS50850"/>
    </source>
</evidence>
<organism evidence="5">
    <name type="scientific">Photinus pyralis</name>
    <name type="common">Common eastern firefly</name>
    <name type="synonym">Lampyris pyralis</name>
    <dbReference type="NCBI Taxonomy" id="7054"/>
    <lineage>
        <taxon>Eukaryota</taxon>
        <taxon>Metazoa</taxon>
        <taxon>Ecdysozoa</taxon>
        <taxon>Arthropoda</taxon>
        <taxon>Hexapoda</taxon>
        <taxon>Insecta</taxon>
        <taxon>Pterygota</taxon>
        <taxon>Neoptera</taxon>
        <taxon>Endopterygota</taxon>
        <taxon>Coleoptera</taxon>
        <taxon>Polyphaga</taxon>
        <taxon>Elateriformia</taxon>
        <taxon>Elateroidea</taxon>
        <taxon>Lampyridae</taxon>
        <taxon>Lampyrinae</taxon>
        <taxon>Photinus</taxon>
    </lineage>
</organism>